<dbReference type="EMBL" id="CM001221">
    <property type="protein sequence ID" value="AES99603.1"/>
    <property type="molecule type" value="Genomic_DNA"/>
</dbReference>
<evidence type="ECO:0000313" key="2">
    <source>
        <dbReference type="EnsemblPlants" id="AES99603"/>
    </source>
</evidence>
<reference evidence="1 3" key="2">
    <citation type="journal article" date="2014" name="BMC Genomics">
        <title>An improved genome release (version Mt4.0) for the model legume Medicago truncatula.</title>
        <authorList>
            <person name="Tang H."/>
            <person name="Krishnakumar V."/>
            <person name="Bidwell S."/>
            <person name="Rosen B."/>
            <person name="Chan A."/>
            <person name="Zhou S."/>
            <person name="Gentzbittel L."/>
            <person name="Childs K.L."/>
            <person name="Yandell M."/>
            <person name="Gundlach H."/>
            <person name="Mayer K.F."/>
            <person name="Schwartz D.C."/>
            <person name="Town C.D."/>
        </authorList>
    </citation>
    <scope>GENOME REANNOTATION</scope>
    <source>
        <strain evidence="2 3">cv. Jemalong A17</strain>
    </source>
</reference>
<reference evidence="2" key="3">
    <citation type="submission" date="2015-04" db="UniProtKB">
        <authorList>
            <consortium name="EnsemblPlants"/>
        </authorList>
    </citation>
    <scope>IDENTIFICATION</scope>
    <source>
        <strain evidence="2">cv. Jemalong A17</strain>
    </source>
</reference>
<dbReference type="Proteomes" id="UP000002051">
    <property type="component" value="Chromosome 5"/>
</dbReference>
<accession>G7K243</accession>
<organism evidence="1 3">
    <name type="scientific">Medicago truncatula</name>
    <name type="common">Barrel medic</name>
    <name type="synonym">Medicago tribuloides</name>
    <dbReference type="NCBI Taxonomy" id="3880"/>
    <lineage>
        <taxon>Eukaryota</taxon>
        <taxon>Viridiplantae</taxon>
        <taxon>Streptophyta</taxon>
        <taxon>Embryophyta</taxon>
        <taxon>Tracheophyta</taxon>
        <taxon>Spermatophyta</taxon>
        <taxon>Magnoliopsida</taxon>
        <taxon>eudicotyledons</taxon>
        <taxon>Gunneridae</taxon>
        <taxon>Pentapetalae</taxon>
        <taxon>rosids</taxon>
        <taxon>fabids</taxon>
        <taxon>Fabales</taxon>
        <taxon>Fabaceae</taxon>
        <taxon>Papilionoideae</taxon>
        <taxon>50 kb inversion clade</taxon>
        <taxon>NPAAA clade</taxon>
        <taxon>Hologalegina</taxon>
        <taxon>IRL clade</taxon>
        <taxon>Trifolieae</taxon>
        <taxon>Medicago</taxon>
    </lineage>
</organism>
<dbReference type="HOGENOM" id="CLU_2376027_0_0_1"/>
<dbReference type="PaxDb" id="3880-AES99603"/>
<evidence type="ECO:0000313" key="1">
    <source>
        <dbReference type="EMBL" id="AES99603.1"/>
    </source>
</evidence>
<protein>
    <submittedName>
        <fullName evidence="1 2">Uncharacterized protein</fullName>
    </submittedName>
</protein>
<reference evidence="1 3" key="1">
    <citation type="journal article" date="2011" name="Nature">
        <title>The Medicago genome provides insight into the evolution of rhizobial symbioses.</title>
        <authorList>
            <person name="Young N.D."/>
            <person name="Debelle F."/>
            <person name="Oldroyd G.E."/>
            <person name="Geurts R."/>
            <person name="Cannon S.B."/>
            <person name="Udvardi M.K."/>
            <person name="Benedito V.A."/>
            <person name="Mayer K.F."/>
            <person name="Gouzy J."/>
            <person name="Schoof H."/>
            <person name="Van de Peer Y."/>
            <person name="Proost S."/>
            <person name="Cook D.R."/>
            <person name="Meyers B.C."/>
            <person name="Spannagl M."/>
            <person name="Cheung F."/>
            <person name="De Mita S."/>
            <person name="Krishnakumar V."/>
            <person name="Gundlach H."/>
            <person name="Zhou S."/>
            <person name="Mudge J."/>
            <person name="Bharti A.K."/>
            <person name="Murray J.D."/>
            <person name="Naoumkina M.A."/>
            <person name="Rosen B."/>
            <person name="Silverstein K.A."/>
            <person name="Tang H."/>
            <person name="Rombauts S."/>
            <person name="Zhao P.X."/>
            <person name="Zhou P."/>
            <person name="Barbe V."/>
            <person name="Bardou P."/>
            <person name="Bechner M."/>
            <person name="Bellec A."/>
            <person name="Berger A."/>
            <person name="Berges H."/>
            <person name="Bidwell S."/>
            <person name="Bisseling T."/>
            <person name="Choisne N."/>
            <person name="Couloux A."/>
            <person name="Denny R."/>
            <person name="Deshpande S."/>
            <person name="Dai X."/>
            <person name="Doyle J.J."/>
            <person name="Dudez A.M."/>
            <person name="Farmer A.D."/>
            <person name="Fouteau S."/>
            <person name="Franken C."/>
            <person name="Gibelin C."/>
            <person name="Gish J."/>
            <person name="Goldstein S."/>
            <person name="Gonzalez A.J."/>
            <person name="Green P.J."/>
            <person name="Hallab A."/>
            <person name="Hartog M."/>
            <person name="Hua A."/>
            <person name="Humphray S.J."/>
            <person name="Jeong D.H."/>
            <person name="Jing Y."/>
            <person name="Jocker A."/>
            <person name="Kenton S.M."/>
            <person name="Kim D.J."/>
            <person name="Klee K."/>
            <person name="Lai H."/>
            <person name="Lang C."/>
            <person name="Lin S."/>
            <person name="Macmil S.L."/>
            <person name="Magdelenat G."/>
            <person name="Matthews L."/>
            <person name="McCorrison J."/>
            <person name="Monaghan E.L."/>
            <person name="Mun J.H."/>
            <person name="Najar F.Z."/>
            <person name="Nicholson C."/>
            <person name="Noirot C."/>
            <person name="O'Bleness M."/>
            <person name="Paule C.R."/>
            <person name="Poulain J."/>
            <person name="Prion F."/>
            <person name="Qin B."/>
            <person name="Qu C."/>
            <person name="Retzel E.F."/>
            <person name="Riddle C."/>
            <person name="Sallet E."/>
            <person name="Samain S."/>
            <person name="Samson N."/>
            <person name="Sanders I."/>
            <person name="Saurat O."/>
            <person name="Scarpelli C."/>
            <person name="Schiex T."/>
            <person name="Segurens B."/>
            <person name="Severin A.J."/>
            <person name="Sherrier D.J."/>
            <person name="Shi R."/>
            <person name="Sims S."/>
            <person name="Singer S.R."/>
            <person name="Sinharoy S."/>
            <person name="Sterck L."/>
            <person name="Viollet A."/>
            <person name="Wang B.B."/>
            <person name="Wang K."/>
            <person name="Wang M."/>
            <person name="Wang X."/>
            <person name="Warfsmann J."/>
            <person name="Weissenbach J."/>
            <person name="White D.D."/>
            <person name="White J.D."/>
            <person name="Wiley G.B."/>
            <person name="Wincker P."/>
            <person name="Xing Y."/>
            <person name="Yang L."/>
            <person name="Yao Z."/>
            <person name="Ying F."/>
            <person name="Zhai J."/>
            <person name="Zhou L."/>
            <person name="Zuber A."/>
            <person name="Denarie J."/>
            <person name="Dixon R.A."/>
            <person name="May G.D."/>
            <person name="Schwartz D.C."/>
            <person name="Rogers J."/>
            <person name="Quetier F."/>
            <person name="Town C.D."/>
            <person name="Roe B.A."/>
        </authorList>
    </citation>
    <scope>NUCLEOTIDE SEQUENCE [LARGE SCALE GENOMIC DNA]</scope>
    <source>
        <strain evidence="1">A17</strain>
        <strain evidence="2 3">cv. Jemalong A17</strain>
    </source>
</reference>
<evidence type="ECO:0000313" key="3">
    <source>
        <dbReference type="Proteomes" id="UP000002051"/>
    </source>
</evidence>
<dbReference type="AlphaFoldDB" id="G7K243"/>
<dbReference type="eggNOG" id="KOG1238">
    <property type="taxonomic scope" value="Eukaryota"/>
</dbReference>
<dbReference type="STRING" id="3880.G7K243"/>
<name>G7K243_MEDTR</name>
<sequence>MNLSGALFWWNHFDRFGRCHTAAELPASGNPHKPTVLIYATVQKIVFDTTERSITFFCFCDINLMKYCEEEENFTRMLLVFEYAPNGILFEHFTR</sequence>
<dbReference type="EnsemblPlants" id="AES99603">
    <property type="protein sequence ID" value="AES99603"/>
    <property type="gene ID" value="MTR_5g082740"/>
</dbReference>
<gene>
    <name evidence="1" type="ordered locus">MTR_5g082740</name>
</gene>
<keyword evidence="3" id="KW-1185">Reference proteome</keyword>
<proteinExistence type="predicted"/>